<accession>A0A381ZGU7</accession>
<gene>
    <name evidence="1" type="ORF">METZ01_LOCUS140916</name>
</gene>
<dbReference type="EMBL" id="UINC01021139">
    <property type="protein sequence ID" value="SVA88062.1"/>
    <property type="molecule type" value="Genomic_DNA"/>
</dbReference>
<reference evidence="1" key="1">
    <citation type="submission" date="2018-05" db="EMBL/GenBank/DDBJ databases">
        <authorList>
            <person name="Lanie J.A."/>
            <person name="Ng W.-L."/>
            <person name="Kazmierczak K.M."/>
            <person name="Andrzejewski T.M."/>
            <person name="Davidsen T.M."/>
            <person name="Wayne K.J."/>
            <person name="Tettelin H."/>
            <person name="Glass J.I."/>
            <person name="Rusch D."/>
            <person name="Podicherti R."/>
            <person name="Tsui H.-C.T."/>
            <person name="Winkler M.E."/>
        </authorList>
    </citation>
    <scope>NUCLEOTIDE SEQUENCE</scope>
</reference>
<sequence length="29" mass="3419">MLLFIISNDYGLDKKSYHLTYQTDNINVV</sequence>
<evidence type="ECO:0000313" key="1">
    <source>
        <dbReference type="EMBL" id="SVA88062.1"/>
    </source>
</evidence>
<protein>
    <submittedName>
        <fullName evidence="1">Uncharacterized protein</fullName>
    </submittedName>
</protein>
<organism evidence="1">
    <name type="scientific">marine metagenome</name>
    <dbReference type="NCBI Taxonomy" id="408172"/>
    <lineage>
        <taxon>unclassified sequences</taxon>
        <taxon>metagenomes</taxon>
        <taxon>ecological metagenomes</taxon>
    </lineage>
</organism>
<dbReference type="AlphaFoldDB" id="A0A381ZGU7"/>
<name>A0A381ZGU7_9ZZZZ</name>
<proteinExistence type="predicted"/>